<organism evidence="2 3">
    <name type="scientific">Zingiber officinale</name>
    <name type="common">Ginger</name>
    <name type="synonym">Amomum zingiber</name>
    <dbReference type="NCBI Taxonomy" id="94328"/>
    <lineage>
        <taxon>Eukaryota</taxon>
        <taxon>Viridiplantae</taxon>
        <taxon>Streptophyta</taxon>
        <taxon>Embryophyta</taxon>
        <taxon>Tracheophyta</taxon>
        <taxon>Spermatophyta</taxon>
        <taxon>Magnoliopsida</taxon>
        <taxon>Liliopsida</taxon>
        <taxon>Zingiberales</taxon>
        <taxon>Zingiberaceae</taxon>
        <taxon>Zingiber</taxon>
    </lineage>
</organism>
<accession>A0A8J5LZI0</accession>
<comment type="caution">
    <text evidence="2">The sequence shown here is derived from an EMBL/GenBank/DDBJ whole genome shotgun (WGS) entry which is preliminary data.</text>
</comment>
<dbReference type="InterPro" id="IPR013103">
    <property type="entry name" value="RVT_2"/>
</dbReference>
<sequence length="148" mass="17062">MTQDVLNLIQHLINASLLAWFKRFTNFVKSQGYTQGQFDHTLFTKTSKKDKISVLIVYVDDIILTGDDIEEMSILKASLDKEFEIKDLGQLRNFLGMEIARSRKDIMMSLRKYILDLLKEIGMSRCRTANTPIEVNTKLGDIKKMALQ</sequence>
<evidence type="ECO:0000313" key="2">
    <source>
        <dbReference type="EMBL" id="KAG6537946.1"/>
    </source>
</evidence>
<keyword evidence="3" id="KW-1185">Reference proteome</keyword>
<dbReference type="InterPro" id="IPR043502">
    <property type="entry name" value="DNA/RNA_pol_sf"/>
</dbReference>
<name>A0A8J5LZI0_ZINOF</name>
<evidence type="ECO:0000259" key="1">
    <source>
        <dbReference type="Pfam" id="PF07727"/>
    </source>
</evidence>
<evidence type="ECO:0000313" key="3">
    <source>
        <dbReference type="Proteomes" id="UP000734854"/>
    </source>
</evidence>
<dbReference type="Pfam" id="PF07727">
    <property type="entry name" value="RVT_2"/>
    <property type="match status" value="1"/>
</dbReference>
<reference evidence="2 3" key="1">
    <citation type="submission" date="2020-08" db="EMBL/GenBank/DDBJ databases">
        <title>Plant Genome Project.</title>
        <authorList>
            <person name="Zhang R.-G."/>
        </authorList>
    </citation>
    <scope>NUCLEOTIDE SEQUENCE [LARGE SCALE GENOMIC DNA]</scope>
    <source>
        <tissue evidence="2">Rhizome</tissue>
    </source>
</reference>
<dbReference type="SUPFAM" id="SSF56672">
    <property type="entry name" value="DNA/RNA polymerases"/>
    <property type="match status" value="1"/>
</dbReference>
<proteinExistence type="predicted"/>
<feature type="domain" description="Reverse transcriptase Ty1/copia-type" evidence="1">
    <location>
        <begin position="18"/>
        <end position="134"/>
    </location>
</feature>
<protein>
    <recommendedName>
        <fullName evidence="1">Reverse transcriptase Ty1/copia-type domain-containing protein</fullName>
    </recommendedName>
</protein>
<dbReference type="Proteomes" id="UP000734854">
    <property type="component" value="Unassembled WGS sequence"/>
</dbReference>
<dbReference type="EMBL" id="JACMSC010000001">
    <property type="protein sequence ID" value="KAG6537946.1"/>
    <property type="molecule type" value="Genomic_DNA"/>
</dbReference>
<gene>
    <name evidence="2" type="ORF">ZIOFF_003049</name>
</gene>
<dbReference type="AlphaFoldDB" id="A0A8J5LZI0"/>